<gene>
    <name evidence="3" type="ORF">CFOL_v3_18300</name>
</gene>
<organism evidence="3 4">
    <name type="scientific">Cephalotus follicularis</name>
    <name type="common">Albany pitcher plant</name>
    <dbReference type="NCBI Taxonomy" id="3775"/>
    <lineage>
        <taxon>Eukaryota</taxon>
        <taxon>Viridiplantae</taxon>
        <taxon>Streptophyta</taxon>
        <taxon>Embryophyta</taxon>
        <taxon>Tracheophyta</taxon>
        <taxon>Spermatophyta</taxon>
        <taxon>Magnoliopsida</taxon>
        <taxon>eudicotyledons</taxon>
        <taxon>Gunneridae</taxon>
        <taxon>Pentapetalae</taxon>
        <taxon>rosids</taxon>
        <taxon>fabids</taxon>
        <taxon>Oxalidales</taxon>
        <taxon>Cephalotaceae</taxon>
        <taxon>Cephalotus</taxon>
    </lineage>
</organism>
<name>A0A1Q3C3P1_CEPFO</name>
<dbReference type="Proteomes" id="UP000187406">
    <property type="component" value="Unassembled WGS sequence"/>
</dbReference>
<feature type="region of interest" description="Disordered" evidence="1">
    <location>
        <begin position="31"/>
        <end position="50"/>
    </location>
</feature>
<accession>A0A1Q3C3P1</accession>
<feature type="signal peptide" evidence="2">
    <location>
        <begin position="1"/>
        <end position="20"/>
    </location>
</feature>
<dbReference type="InterPro" id="IPR003854">
    <property type="entry name" value="GASA"/>
</dbReference>
<dbReference type="AlphaFoldDB" id="A0A1Q3C3P1"/>
<dbReference type="EMBL" id="BDDD01001277">
    <property type="protein sequence ID" value="GAV74820.1"/>
    <property type="molecule type" value="Genomic_DNA"/>
</dbReference>
<dbReference type="InParanoid" id="A0A1Q3C3P1"/>
<proteinExistence type="predicted"/>
<evidence type="ECO:0000256" key="2">
    <source>
        <dbReference type="SAM" id="SignalP"/>
    </source>
</evidence>
<evidence type="ECO:0000313" key="4">
    <source>
        <dbReference type="Proteomes" id="UP000187406"/>
    </source>
</evidence>
<evidence type="ECO:0000313" key="3">
    <source>
        <dbReference type="EMBL" id="GAV74820.1"/>
    </source>
</evidence>
<sequence length="133" mass="15138">MASKAMLLCLLASFLLVTQSLPYPQVPEKSPVPWQGKAPAHPPVKSRPPPHLVPPVRYPTPYSYSHHELPCVDYCRPICDPYRRRRPCMRVCTKCCEKGKCVPPGEDGAKVKYCKIWDTVTLHDVVYKCPVRH</sequence>
<feature type="compositionally biased region" description="Pro residues" evidence="1">
    <location>
        <begin position="40"/>
        <end position="50"/>
    </location>
</feature>
<evidence type="ECO:0000256" key="1">
    <source>
        <dbReference type="SAM" id="MobiDB-lite"/>
    </source>
</evidence>
<dbReference type="Pfam" id="PF02704">
    <property type="entry name" value="GASA"/>
    <property type="match status" value="1"/>
</dbReference>
<reference evidence="4" key="1">
    <citation type="submission" date="2016-04" db="EMBL/GenBank/DDBJ databases">
        <title>Cephalotus genome sequencing.</title>
        <authorList>
            <person name="Fukushima K."/>
            <person name="Hasebe M."/>
            <person name="Fang X."/>
        </authorList>
    </citation>
    <scope>NUCLEOTIDE SEQUENCE [LARGE SCALE GENOMIC DNA]</scope>
    <source>
        <strain evidence="4">cv. St1</strain>
    </source>
</reference>
<keyword evidence="2" id="KW-0732">Signal</keyword>
<comment type="caution">
    <text evidence="3">The sequence shown here is derived from an EMBL/GenBank/DDBJ whole genome shotgun (WGS) entry which is preliminary data.</text>
</comment>
<keyword evidence="4" id="KW-1185">Reference proteome</keyword>
<feature type="chain" id="PRO_5010348110" evidence="2">
    <location>
        <begin position="21"/>
        <end position="133"/>
    </location>
</feature>
<protein>
    <submittedName>
        <fullName evidence="3">GASA domain-containing protein</fullName>
    </submittedName>
</protein>
<dbReference type="OrthoDB" id="912464at2759"/>